<evidence type="ECO:0000313" key="2">
    <source>
        <dbReference type="EMBL" id="KAF2904879.1"/>
    </source>
</evidence>
<keyword evidence="1" id="KW-0472">Membrane</keyword>
<dbReference type="Proteomes" id="UP000801492">
    <property type="component" value="Unassembled WGS sequence"/>
</dbReference>
<protein>
    <submittedName>
        <fullName evidence="2">Uncharacterized protein</fullName>
    </submittedName>
</protein>
<sequence length="330" mass="34617">MCSQHKYYSSVFSLVFLFNIQYLTSLPLESPHIPYAPQTLLSLNVSDVPIPNRSINVSDNTPSLRTGFESPLSANISTRSALPTVNVNPVPLANPVLPDISLRSGLSPEVPPPLGMPPPVGVPVQVVNPQPVERASFGVNESTVNVSGVVPNNESPLLRNGLVGVTSNSSVIEQRALHVPNSPPVNASEVSIELRSGLNPDSSPVGVANSSVSNYGSPGGSFVPSFFKSFGLREKRGEISEGSAPVVDISLRSGLEQPAREDDSLIPDLAAKSNAEQAASLNDNTDVAASPQLASSVEGASKDANLYSGSNVKSPVHPYVNVFPIGSFGY</sequence>
<dbReference type="OrthoDB" id="10587473at2759"/>
<accession>A0A8K0DIS6</accession>
<name>A0A8K0DIS6_IGNLU</name>
<evidence type="ECO:0000256" key="1">
    <source>
        <dbReference type="SAM" id="Phobius"/>
    </source>
</evidence>
<dbReference type="AlphaFoldDB" id="A0A8K0DIS6"/>
<comment type="caution">
    <text evidence="2">The sequence shown here is derived from an EMBL/GenBank/DDBJ whole genome shotgun (WGS) entry which is preliminary data.</text>
</comment>
<proteinExistence type="predicted"/>
<gene>
    <name evidence="2" type="ORF">ILUMI_01296</name>
</gene>
<reference evidence="2" key="1">
    <citation type="submission" date="2019-08" db="EMBL/GenBank/DDBJ databases">
        <title>The genome of the North American firefly Photinus pyralis.</title>
        <authorList>
            <consortium name="Photinus pyralis genome working group"/>
            <person name="Fallon T.R."/>
            <person name="Sander Lower S.E."/>
            <person name="Weng J.-K."/>
        </authorList>
    </citation>
    <scope>NUCLEOTIDE SEQUENCE</scope>
    <source>
        <strain evidence="2">TRF0915ILg1</strain>
        <tissue evidence="2">Whole body</tissue>
    </source>
</reference>
<keyword evidence="1" id="KW-1133">Transmembrane helix</keyword>
<dbReference type="EMBL" id="VTPC01000657">
    <property type="protein sequence ID" value="KAF2904879.1"/>
    <property type="molecule type" value="Genomic_DNA"/>
</dbReference>
<organism evidence="2 3">
    <name type="scientific">Ignelater luminosus</name>
    <name type="common">Cucubano</name>
    <name type="synonym">Pyrophorus luminosus</name>
    <dbReference type="NCBI Taxonomy" id="2038154"/>
    <lineage>
        <taxon>Eukaryota</taxon>
        <taxon>Metazoa</taxon>
        <taxon>Ecdysozoa</taxon>
        <taxon>Arthropoda</taxon>
        <taxon>Hexapoda</taxon>
        <taxon>Insecta</taxon>
        <taxon>Pterygota</taxon>
        <taxon>Neoptera</taxon>
        <taxon>Endopterygota</taxon>
        <taxon>Coleoptera</taxon>
        <taxon>Polyphaga</taxon>
        <taxon>Elateriformia</taxon>
        <taxon>Elateroidea</taxon>
        <taxon>Elateridae</taxon>
        <taxon>Agrypninae</taxon>
        <taxon>Pyrophorini</taxon>
        <taxon>Ignelater</taxon>
    </lineage>
</organism>
<keyword evidence="1" id="KW-0812">Transmembrane</keyword>
<keyword evidence="3" id="KW-1185">Reference proteome</keyword>
<feature type="transmembrane region" description="Helical" evidence="1">
    <location>
        <begin position="7"/>
        <end position="24"/>
    </location>
</feature>
<evidence type="ECO:0000313" key="3">
    <source>
        <dbReference type="Proteomes" id="UP000801492"/>
    </source>
</evidence>